<sequence>MKTAPELVELLRFFLTSQSGRHCQALLTVTPFLFDKKLFIHVTEYLNHPVRAGPGAVFSGGHNQDFTALTAQGLPVVC</sequence>
<proteinExistence type="predicted"/>
<evidence type="ECO:0000313" key="1">
    <source>
        <dbReference type="EMBL" id="MBD3744240.1"/>
    </source>
</evidence>
<gene>
    <name evidence="1" type="ORF">IE980_23355</name>
</gene>
<protein>
    <submittedName>
        <fullName evidence="1">Uncharacterized protein</fullName>
    </submittedName>
</protein>
<name>A0A927E2P1_KLEPN</name>
<dbReference type="Proteomes" id="UP000623974">
    <property type="component" value="Unassembled WGS sequence"/>
</dbReference>
<accession>A0A927E2P1</accession>
<comment type="caution">
    <text evidence="1">The sequence shown here is derived from an EMBL/GenBank/DDBJ whole genome shotgun (WGS) entry which is preliminary data.</text>
</comment>
<dbReference type="AlphaFoldDB" id="A0A927E2P1"/>
<reference evidence="1" key="1">
    <citation type="submission" date="2020-07" db="EMBL/GenBank/DDBJ databases">
        <title>Clinical and genomic characterization of carbapenemase-producing Enterobacterales causing secondary infections during the COVID-19 crisis at a New York City hospital.</title>
        <authorList>
            <person name="Gomez-Simmonds A."/>
            <person name="Annavajhala M.K."/>
            <person name="Uhlemann A.-C."/>
        </authorList>
    </citation>
    <scope>NUCLEOTIDE SEQUENCE</scope>
    <source>
        <strain evidence="1">KP1828</strain>
    </source>
</reference>
<organism evidence="1 2">
    <name type="scientific">Klebsiella pneumoniae</name>
    <dbReference type="NCBI Taxonomy" id="573"/>
    <lineage>
        <taxon>Bacteria</taxon>
        <taxon>Pseudomonadati</taxon>
        <taxon>Pseudomonadota</taxon>
        <taxon>Gammaproteobacteria</taxon>
        <taxon>Enterobacterales</taxon>
        <taxon>Enterobacteriaceae</taxon>
        <taxon>Klebsiella/Raoultella group</taxon>
        <taxon>Klebsiella</taxon>
        <taxon>Klebsiella pneumoniae complex</taxon>
    </lineage>
</organism>
<dbReference type="EMBL" id="JACXSX010000001">
    <property type="protein sequence ID" value="MBD3744240.1"/>
    <property type="molecule type" value="Genomic_DNA"/>
</dbReference>
<evidence type="ECO:0000313" key="2">
    <source>
        <dbReference type="Proteomes" id="UP000623974"/>
    </source>
</evidence>